<feature type="transmembrane region" description="Helical" evidence="1">
    <location>
        <begin position="216"/>
        <end position="241"/>
    </location>
</feature>
<evidence type="ECO:0000256" key="1">
    <source>
        <dbReference type="SAM" id="Phobius"/>
    </source>
</evidence>
<proteinExistence type="predicted"/>
<name>A0A9W7BEX4_9STRA</name>
<keyword evidence="1" id="KW-0472">Membrane</keyword>
<dbReference type="Proteomes" id="UP001165085">
    <property type="component" value="Unassembled WGS sequence"/>
</dbReference>
<feature type="transmembrane region" description="Helical" evidence="1">
    <location>
        <begin position="73"/>
        <end position="95"/>
    </location>
</feature>
<keyword evidence="1" id="KW-0812">Transmembrane</keyword>
<reference evidence="3" key="1">
    <citation type="journal article" date="2023" name="Commun. Biol.">
        <title>Genome analysis of Parmales, the sister group of diatoms, reveals the evolutionary specialization of diatoms from phago-mixotrophs to photoautotrophs.</title>
        <authorList>
            <person name="Ban H."/>
            <person name="Sato S."/>
            <person name="Yoshikawa S."/>
            <person name="Yamada K."/>
            <person name="Nakamura Y."/>
            <person name="Ichinomiya M."/>
            <person name="Sato N."/>
            <person name="Blanc-Mathieu R."/>
            <person name="Endo H."/>
            <person name="Kuwata A."/>
            <person name="Ogata H."/>
        </authorList>
    </citation>
    <scope>NUCLEOTIDE SEQUENCE [LARGE SCALE GENOMIC DNA]</scope>
    <source>
        <strain evidence="3">NIES 3701</strain>
    </source>
</reference>
<evidence type="ECO:0000313" key="2">
    <source>
        <dbReference type="EMBL" id="GMH84910.1"/>
    </source>
</evidence>
<dbReference type="OrthoDB" id="204019at2759"/>
<accession>A0A9W7BEX4</accession>
<comment type="caution">
    <text evidence="2">The sequence shown here is derived from an EMBL/GenBank/DDBJ whole genome shotgun (WGS) entry which is preliminary data.</text>
</comment>
<organism evidence="2 3">
    <name type="scientific">Triparma strigata</name>
    <dbReference type="NCBI Taxonomy" id="1606541"/>
    <lineage>
        <taxon>Eukaryota</taxon>
        <taxon>Sar</taxon>
        <taxon>Stramenopiles</taxon>
        <taxon>Ochrophyta</taxon>
        <taxon>Bolidophyceae</taxon>
        <taxon>Parmales</taxon>
        <taxon>Triparmaceae</taxon>
        <taxon>Triparma</taxon>
    </lineage>
</organism>
<evidence type="ECO:0000313" key="3">
    <source>
        <dbReference type="Proteomes" id="UP001165085"/>
    </source>
</evidence>
<gene>
    <name evidence="2" type="ORF">TrST_g12800</name>
</gene>
<keyword evidence="1" id="KW-1133">Transmembrane helix</keyword>
<protein>
    <submittedName>
        <fullName evidence="2">Uncharacterized protein</fullName>
    </submittedName>
</protein>
<keyword evidence="3" id="KW-1185">Reference proteome</keyword>
<dbReference type="EMBL" id="BRXY01000298">
    <property type="protein sequence ID" value="GMH84910.1"/>
    <property type="molecule type" value="Genomic_DNA"/>
</dbReference>
<dbReference type="AlphaFoldDB" id="A0A9W7BEX4"/>
<sequence length="261" mass="29649">MTSSLRRIMIDLGLTKDRYALPTTSIPNHNPNEAFMNPFRPLHPPSKLPPPHIPSLLSTVITKLLYHLQLPKIILLTYFLTFLSSYLISTSYLNIYDHTNHINLSCTVSTCRYTTYTFDSYSYSVFPVWSEDVLTFSRSDFDRVASIRVKKGEIVSVQGLKRRQLRKLGYSYAVSFGEGEQRILSVGNLGKRASREKVAQLNQRFRMNGPFKNEEGKAFCVASLMKIGMGIFMVAFVSMVGEWSVASFRERYGDDGEGKNA</sequence>